<dbReference type="Proteomes" id="UP000293912">
    <property type="component" value="Chromosome"/>
</dbReference>
<dbReference type="CDD" id="cd01164">
    <property type="entry name" value="FruK_PfkB_like"/>
    <property type="match status" value="1"/>
</dbReference>
<dbReference type="AlphaFoldDB" id="A0A4P6X7N2"/>
<sequence>MRYNRRMNTPPRILCLTMNPSVDLATETESVVPTHKLRCGDTLHDAGGGGVNVARVLTRLGGRCVALCPTGGSPGQWLEKRMRDEGLDSVFLPIADETRVSFTVHEHSTGAEFRFVMPGPHLSEAEWMACLQHLESLSDFPDLVVASGSLPPGVPADFYARVARLCHQRGARLVLDASGPALAAALAEGVFLFKPNLKELAELSGQTLETPAQWQAAARQLVLDGRSEIVALTLGHLGALLVTREAMWFAPPLDMPVASAVGAGDSFVAGLVWAWQHGMPMDQAFAWGVAAGSAALLTAGTGLARPDDVRRLFTKVQVRAVA</sequence>
<accession>A0A4P6X7N2</accession>
<dbReference type="GO" id="GO:0005524">
    <property type="term" value="F:ATP binding"/>
    <property type="evidence" value="ECO:0007669"/>
    <property type="project" value="UniProtKB-KW"/>
</dbReference>
<evidence type="ECO:0000256" key="2">
    <source>
        <dbReference type="ARBA" id="ARBA00022679"/>
    </source>
</evidence>
<gene>
    <name evidence="8" type="primary">pfkB</name>
    <name evidence="8" type="ORF">HPF_22920</name>
</gene>
<keyword evidence="4 8" id="KW-0418">Kinase</keyword>
<dbReference type="EMBL" id="CP037867">
    <property type="protein sequence ID" value="QBM30558.1"/>
    <property type="molecule type" value="Genomic_DNA"/>
</dbReference>
<dbReference type="GO" id="GO:0003872">
    <property type="term" value="F:6-phosphofructokinase activity"/>
    <property type="evidence" value="ECO:0007669"/>
    <property type="project" value="TreeGrafter"/>
</dbReference>
<evidence type="ECO:0000256" key="1">
    <source>
        <dbReference type="ARBA" id="ARBA00010688"/>
    </source>
</evidence>
<comment type="similarity">
    <text evidence="1 6">Belongs to the carbohydrate kinase PfkB family.</text>
</comment>
<dbReference type="NCBIfam" id="TIGR03168">
    <property type="entry name" value="1-PFK"/>
    <property type="match status" value="1"/>
</dbReference>
<dbReference type="PANTHER" id="PTHR46566">
    <property type="entry name" value="1-PHOSPHOFRUCTOKINASE-RELATED"/>
    <property type="match status" value="1"/>
</dbReference>
<name>A0A4P6X7N2_HYDPS</name>
<keyword evidence="9" id="KW-1185">Reference proteome</keyword>
<dbReference type="KEGG" id="hpse:HPF_22920"/>
<dbReference type="Pfam" id="PF00294">
    <property type="entry name" value="PfkB"/>
    <property type="match status" value="1"/>
</dbReference>
<evidence type="ECO:0000259" key="7">
    <source>
        <dbReference type="Pfam" id="PF00294"/>
    </source>
</evidence>
<protein>
    <recommendedName>
        <fullName evidence="6">Phosphofructokinase</fullName>
    </recommendedName>
</protein>
<dbReference type="SUPFAM" id="SSF53613">
    <property type="entry name" value="Ribokinase-like"/>
    <property type="match status" value="1"/>
</dbReference>
<evidence type="ECO:0000313" key="9">
    <source>
        <dbReference type="Proteomes" id="UP000293912"/>
    </source>
</evidence>
<dbReference type="InterPro" id="IPR029056">
    <property type="entry name" value="Ribokinase-like"/>
</dbReference>
<evidence type="ECO:0000256" key="3">
    <source>
        <dbReference type="ARBA" id="ARBA00022741"/>
    </source>
</evidence>
<feature type="domain" description="Carbohydrate kinase PfkB" evidence="7">
    <location>
        <begin position="23"/>
        <end position="306"/>
    </location>
</feature>
<dbReference type="PROSITE" id="PS00583">
    <property type="entry name" value="PFKB_KINASES_1"/>
    <property type="match status" value="1"/>
</dbReference>
<dbReference type="Gene3D" id="3.40.1190.20">
    <property type="match status" value="1"/>
</dbReference>
<keyword evidence="2 6" id="KW-0808">Transferase</keyword>
<evidence type="ECO:0000313" key="8">
    <source>
        <dbReference type="EMBL" id="QBM30558.1"/>
    </source>
</evidence>
<reference evidence="8 9" key="1">
    <citation type="submission" date="2019-03" db="EMBL/GenBank/DDBJ databases">
        <authorList>
            <person name="Sebastian G."/>
            <person name="Baumann P."/>
            <person name="Ruckert C."/>
            <person name="Kalinowski J."/>
            <person name="Nebel B."/>
            <person name="Takors R."/>
            <person name="Blombach B."/>
        </authorList>
    </citation>
    <scope>NUCLEOTIDE SEQUENCE [LARGE SCALE GENOMIC DNA]</scope>
    <source>
        <strain evidence="8 9">DSM 1084</strain>
    </source>
</reference>
<organism evidence="8 9">
    <name type="scientific">Hydrogenophaga pseudoflava</name>
    <name type="common">Pseudomonas carboxydoflava</name>
    <dbReference type="NCBI Taxonomy" id="47421"/>
    <lineage>
        <taxon>Bacteria</taxon>
        <taxon>Pseudomonadati</taxon>
        <taxon>Pseudomonadota</taxon>
        <taxon>Betaproteobacteria</taxon>
        <taxon>Burkholderiales</taxon>
        <taxon>Comamonadaceae</taxon>
        <taxon>Hydrogenophaga</taxon>
    </lineage>
</organism>
<proteinExistence type="inferred from homology"/>
<evidence type="ECO:0000256" key="4">
    <source>
        <dbReference type="ARBA" id="ARBA00022777"/>
    </source>
</evidence>
<dbReference type="InterPro" id="IPR011611">
    <property type="entry name" value="PfkB_dom"/>
</dbReference>
<keyword evidence="5" id="KW-0067">ATP-binding</keyword>
<evidence type="ECO:0000256" key="5">
    <source>
        <dbReference type="ARBA" id="ARBA00022840"/>
    </source>
</evidence>
<dbReference type="PIRSF" id="PIRSF000535">
    <property type="entry name" value="1PFK/6PFK/LacC"/>
    <property type="match status" value="1"/>
</dbReference>
<dbReference type="InterPro" id="IPR002173">
    <property type="entry name" value="Carboh/pur_kinase_PfkB_CS"/>
</dbReference>
<dbReference type="GO" id="GO:0005829">
    <property type="term" value="C:cytosol"/>
    <property type="evidence" value="ECO:0007669"/>
    <property type="project" value="TreeGrafter"/>
</dbReference>
<dbReference type="PANTHER" id="PTHR46566:SF2">
    <property type="entry name" value="ATP-DEPENDENT 6-PHOSPHOFRUCTOKINASE ISOZYME 2"/>
    <property type="match status" value="1"/>
</dbReference>
<dbReference type="InterPro" id="IPR017583">
    <property type="entry name" value="Tagatose/fructose_Pkinase"/>
</dbReference>
<dbReference type="FunFam" id="3.40.1190.20:FF:000001">
    <property type="entry name" value="Phosphofructokinase"/>
    <property type="match status" value="1"/>
</dbReference>
<evidence type="ECO:0000256" key="6">
    <source>
        <dbReference type="PIRNR" id="PIRNR000535"/>
    </source>
</evidence>
<keyword evidence="3" id="KW-0547">Nucleotide-binding</keyword>